<evidence type="ECO:0008006" key="14">
    <source>
        <dbReference type="Google" id="ProtNLM"/>
    </source>
</evidence>
<feature type="region of interest" description="Disordered" evidence="9">
    <location>
        <begin position="528"/>
        <end position="559"/>
    </location>
</feature>
<proteinExistence type="inferred from homology"/>
<feature type="compositionally biased region" description="Polar residues" evidence="9">
    <location>
        <begin position="1138"/>
        <end position="1147"/>
    </location>
</feature>
<accession>A0A484MDW9</accession>
<dbReference type="OrthoDB" id="1939715at2759"/>
<keyword evidence="5" id="KW-0934">Plastid</keyword>
<feature type="compositionally biased region" description="Basic and acidic residues" evidence="9">
    <location>
        <begin position="1022"/>
        <end position="1038"/>
    </location>
</feature>
<comment type="subcellular location">
    <subcellularLocation>
        <location evidence="8">Plastid</location>
        <location evidence="8">Chloroplast</location>
        <location evidence="8">Plastoglobule</location>
    </subcellularLocation>
</comment>
<feature type="compositionally biased region" description="Basic and acidic residues" evidence="9">
    <location>
        <begin position="615"/>
        <end position="625"/>
    </location>
</feature>
<feature type="region of interest" description="Disordered" evidence="9">
    <location>
        <begin position="615"/>
        <end position="639"/>
    </location>
</feature>
<feature type="compositionally biased region" description="Polar residues" evidence="9">
    <location>
        <begin position="57"/>
        <end position="94"/>
    </location>
</feature>
<dbReference type="Pfam" id="PF08241">
    <property type="entry name" value="Methyltransf_11"/>
    <property type="match status" value="1"/>
</dbReference>
<feature type="region of interest" description="Disordered" evidence="9">
    <location>
        <begin position="995"/>
        <end position="1038"/>
    </location>
</feature>
<feature type="compositionally biased region" description="Basic and acidic residues" evidence="9">
    <location>
        <begin position="214"/>
        <end position="244"/>
    </location>
</feature>
<dbReference type="InterPro" id="IPR038808">
    <property type="entry name" value="MOS1-like"/>
</dbReference>
<feature type="compositionally biased region" description="Basic and acidic residues" evidence="9">
    <location>
        <begin position="187"/>
        <end position="203"/>
    </location>
</feature>
<feature type="domain" description="BAT2 N-terminal" evidence="10">
    <location>
        <begin position="11"/>
        <end position="147"/>
    </location>
</feature>
<evidence type="ECO:0000259" key="11">
    <source>
        <dbReference type="Pfam" id="PF08241"/>
    </source>
</evidence>
<keyword evidence="3" id="KW-0597">Phosphoprotein</keyword>
<dbReference type="PANTHER" id="PTHR34805">
    <property type="entry name" value="PROTEIN MODIFIER OF SNC1 1"/>
    <property type="match status" value="1"/>
</dbReference>
<evidence type="ECO:0000256" key="3">
    <source>
        <dbReference type="ARBA" id="ARBA00022553"/>
    </source>
</evidence>
<evidence type="ECO:0000256" key="9">
    <source>
        <dbReference type="SAM" id="MobiDB-lite"/>
    </source>
</evidence>
<dbReference type="EMBL" id="OOIL02003256">
    <property type="protein sequence ID" value="VFQ86729.1"/>
    <property type="molecule type" value="Genomic_DNA"/>
</dbReference>
<feature type="region of interest" description="Disordered" evidence="9">
    <location>
        <begin position="668"/>
        <end position="711"/>
    </location>
</feature>
<evidence type="ECO:0000256" key="5">
    <source>
        <dbReference type="ARBA" id="ARBA00022640"/>
    </source>
</evidence>
<keyword evidence="7" id="KW-0809">Transit peptide</keyword>
<dbReference type="Gene3D" id="3.40.50.150">
    <property type="entry name" value="Vaccinia Virus protein VP39"/>
    <property type="match status" value="1"/>
</dbReference>
<dbReference type="PANTHER" id="PTHR34805:SF1">
    <property type="entry name" value="PROTEIN MODIFIER OF SNC1 1"/>
    <property type="match status" value="1"/>
</dbReference>
<gene>
    <name evidence="12" type="ORF">CCAM_LOCUS28505</name>
</gene>
<feature type="compositionally biased region" description="Polar residues" evidence="9">
    <location>
        <begin position="869"/>
        <end position="878"/>
    </location>
</feature>
<feature type="compositionally biased region" description="Basic residues" evidence="9">
    <location>
        <begin position="880"/>
        <end position="891"/>
    </location>
</feature>
<sequence length="1616" mass="178451">MTSSMLTGERRFTSARRGGLTVLGKVAVPKPLNLPSQRLENHGQDPGVEIVPKGTLSWGSKTSSSTPNAWTSSTLSPNADGGTSSPSRPSTAGSDKTHEPSMSAWTSNSRPSSASGALSSSQASLTSLRPRSAEPRPGSSQLSRFAESGSNIQTAWGPGSSAERLAVLNAKNDGFSLSSGDFPSLGSEKDNREKTSEPQDHNSHGVPSSPSGKHSHDMGKFYGADPEHDFQNGEVDTWRRDGPQHVDNGTHMWQGDPHQFSNSDVRPQHFDAWHGPMPPPTGVWYRGHPGAPPYGPHVGPGGFQFEHERDISLMGMPPGPAVLNRYPAPNVQDANHSHARAARHGSSNNTFLQEQGEPAHPDCARQPYKVLLKHHDECDRGVGGEDRKWPTPAITVHGERRFQPGGMKNEWEVCSSDEAMIENSNLQGVDNQRGDFSDNVKFKSVEGLDNVRTAPDNWVGRSVTTESTHKMTMQRGPVLAVAGNESNLMKKIEGLNAKVHGHESHFDPRSDEQSRAYVNAKVDNFIGDESRSSSKHFETTHASDISRTSYHGTQGRSDHYPAKAKFNHHDDGWRKQPLSAECSSMCASHSTVPSSSVQSNISYPQIEDMKHTVSSAQEKDEKEFMPESFDGQTQRAKKEELEKRALQLRKEEEERTREQKAKALAKLEELNRRMQGGDDASSTQKSEKAKQEQVQCALIESPDEPLSTKPDDLVEVNERIPPSQGDETADLQPMIEQGPTLTHQQEFGLAGPKQPTLPFNDRYSKQRQNVSLPSQGDETAVFQPMIEHNPTLTRQEDLNTAGAKQPTLPSSDIHNKRTTGHKQRQNVAIHKDLNKPSAPSMDTSDPPKNYTDASTDGDILGGESKNPIAISTLTESGLQQRRKGNRNGKNKQKMDDTRSIPATSLPTAMQADSTTGKSSENEVLVISSVQATMKSDNVLQISEPHTLSKEGHGRVNDQRKPQHPHRISRNQRGNRFGDKSHGSDAVVWAPVQPQAKHVSDVESSQKKVLPNDHTTPTMSDNVMHRSSHDNSSKSKRAEMERYVPKPIAKEMAQQASGHQHHTSLTFGTHTVSVNADSKLDGWGMPIDTGAQHVSFGTVDEVGGTTGKGKLSSSTRQDCDKSTVKAARSDNSRNSRNSVTGRNHSQPVVVQETKEMDKTAVGAKENCVTVSQWKPKSYVNAPPHCENQNEVQDEVYVKQQREEPRREGKQHSQKREEPRREGKQHSQQWEEPRREGKQHSQKCDYYLSNIPSIKLHSRAPGRTTAMATAGLGFFSSPRPPRQLCYNSRFSPLFRKASPLSPKATRFSAAKNLTSATAFPDHKPDRFIDDKKVIIRTNILACPICYNHFIWNHKPQPSMYSLSQSTLKCNTCQKTYYGNDTHIDLTISSGGKAFGETIAASTEIFRVPFISFLYERGWRQSFSLWGAFPGPEKEFELMQDYLEPVMGGNIIDASCGSGLFSRLFAKSGQFSLVVALDFSEAMLQQCYEFINQEENFPKENIVLVRADISRLPFASSTVDAVHAGAALHCWPSPSSAVAEISRVLRPGGVFVATTYIMDGIYSLNPFLKPFRQSFAQVSGSHIFLNDKELEDLCTVCGLVGFKCIRNGRFIMLYAMKPT</sequence>
<feature type="compositionally biased region" description="Polar residues" evidence="9">
    <location>
        <begin position="900"/>
        <end position="918"/>
    </location>
</feature>
<keyword evidence="13" id="KW-1185">Reference proteome</keyword>
<feature type="compositionally biased region" description="Basic and acidic residues" evidence="9">
    <location>
        <begin position="946"/>
        <end position="960"/>
    </location>
</feature>
<feature type="compositionally biased region" description="Basic and acidic residues" evidence="9">
    <location>
        <begin position="1116"/>
        <end position="1132"/>
    </location>
</feature>
<evidence type="ECO:0000256" key="2">
    <source>
        <dbReference type="ARBA" id="ARBA00022528"/>
    </source>
</evidence>
<dbReference type="Proteomes" id="UP000595140">
    <property type="component" value="Unassembled WGS sequence"/>
</dbReference>
<evidence type="ECO:0000256" key="4">
    <source>
        <dbReference type="ARBA" id="ARBA00022603"/>
    </source>
</evidence>
<dbReference type="InterPro" id="IPR009738">
    <property type="entry name" value="BAT2_N"/>
</dbReference>
<dbReference type="GO" id="GO:0009820">
    <property type="term" value="P:alkaloid metabolic process"/>
    <property type="evidence" value="ECO:0007669"/>
    <property type="project" value="UniProtKB-KW"/>
</dbReference>
<dbReference type="CDD" id="cd02440">
    <property type="entry name" value="AdoMet_MTases"/>
    <property type="match status" value="1"/>
</dbReference>
<keyword evidence="6" id="KW-0808">Transferase</keyword>
<feature type="region of interest" description="Disordered" evidence="9">
    <location>
        <begin position="945"/>
        <end position="982"/>
    </location>
</feature>
<evidence type="ECO:0000256" key="8">
    <source>
        <dbReference type="ARBA" id="ARBA00060463"/>
    </source>
</evidence>
<feature type="domain" description="Methyltransferase type 11" evidence="11">
    <location>
        <begin position="1450"/>
        <end position="1549"/>
    </location>
</feature>
<feature type="compositionally biased region" description="Basic and acidic residues" evidence="9">
    <location>
        <begin position="528"/>
        <end position="541"/>
    </location>
</feature>
<dbReference type="GO" id="GO:0010287">
    <property type="term" value="C:plastoglobule"/>
    <property type="evidence" value="ECO:0007669"/>
    <property type="project" value="UniProtKB-SubCell"/>
</dbReference>
<evidence type="ECO:0000313" key="13">
    <source>
        <dbReference type="Proteomes" id="UP000595140"/>
    </source>
</evidence>
<organism evidence="12 13">
    <name type="scientific">Cuscuta campestris</name>
    <dbReference type="NCBI Taxonomy" id="132261"/>
    <lineage>
        <taxon>Eukaryota</taxon>
        <taxon>Viridiplantae</taxon>
        <taxon>Streptophyta</taxon>
        <taxon>Embryophyta</taxon>
        <taxon>Tracheophyta</taxon>
        <taxon>Spermatophyta</taxon>
        <taxon>Magnoliopsida</taxon>
        <taxon>eudicotyledons</taxon>
        <taxon>Gunneridae</taxon>
        <taxon>Pentapetalae</taxon>
        <taxon>asterids</taxon>
        <taxon>lamiids</taxon>
        <taxon>Solanales</taxon>
        <taxon>Convolvulaceae</taxon>
        <taxon>Cuscuteae</taxon>
        <taxon>Cuscuta</taxon>
        <taxon>Cuscuta subgen. Grammica</taxon>
        <taxon>Cuscuta sect. Cleistogrammica</taxon>
    </lineage>
</organism>
<dbReference type="InterPro" id="IPR013216">
    <property type="entry name" value="Methyltransf_11"/>
</dbReference>
<feature type="region of interest" description="Disordered" evidence="9">
    <location>
        <begin position="174"/>
        <end position="248"/>
    </location>
</feature>
<dbReference type="SUPFAM" id="SSF53335">
    <property type="entry name" value="S-adenosyl-L-methionine-dependent methyltransferases"/>
    <property type="match status" value="1"/>
</dbReference>
<evidence type="ECO:0000256" key="7">
    <source>
        <dbReference type="ARBA" id="ARBA00022946"/>
    </source>
</evidence>
<dbReference type="GO" id="GO:0008757">
    <property type="term" value="F:S-adenosylmethionine-dependent methyltransferase activity"/>
    <property type="evidence" value="ECO:0007669"/>
    <property type="project" value="InterPro"/>
</dbReference>
<comment type="similarity">
    <text evidence="1">Belongs to the methyltransferase superfamily.</text>
</comment>
<feature type="compositionally biased region" description="Polar residues" evidence="9">
    <location>
        <begin position="138"/>
        <end position="154"/>
    </location>
</feature>
<reference evidence="12 13" key="1">
    <citation type="submission" date="2018-04" db="EMBL/GenBank/DDBJ databases">
        <authorList>
            <person name="Vogel A."/>
        </authorList>
    </citation>
    <scope>NUCLEOTIDE SEQUENCE [LARGE SCALE GENOMIC DNA]</scope>
</reference>
<evidence type="ECO:0000256" key="1">
    <source>
        <dbReference type="ARBA" id="ARBA00008361"/>
    </source>
</evidence>
<feature type="compositionally biased region" description="Polar residues" evidence="9">
    <location>
        <begin position="542"/>
        <end position="555"/>
    </location>
</feature>
<dbReference type="Pfam" id="PF07001">
    <property type="entry name" value="BAT2_N"/>
    <property type="match status" value="1"/>
</dbReference>
<dbReference type="FunFam" id="3.40.50.150:FF:000144">
    <property type="entry name" value="Putative methyltransferase, chloroplastic"/>
    <property type="match status" value="1"/>
</dbReference>
<name>A0A484MDW9_9ASTE</name>
<evidence type="ECO:0000313" key="12">
    <source>
        <dbReference type="EMBL" id="VFQ86729.1"/>
    </source>
</evidence>
<dbReference type="InterPro" id="IPR029063">
    <property type="entry name" value="SAM-dependent_MTases_sf"/>
</dbReference>
<feature type="region of interest" description="Disordered" evidence="9">
    <location>
        <begin position="1198"/>
        <end position="1240"/>
    </location>
</feature>
<feature type="region of interest" description="Disordered" evidence="9">
    <location>
        <begin position="790"/>
        <end position="920"/>
    </location>
</feature>
<feature type="region of interest" description="Disordered" evidence="9">
    <location>
        <begin position="34"/>
        <end position="157"/>
    </location>
</feature>
<dbReference type="GO" id="GO:0032259">
    <property type="term" value="P:methylation"/>
    <property type="evidence" value="ECO:0007669"/>
    <property type="project" value="UniProtKB-KW"/>
</dbReference>
<keyword evidence="2" id="KW-0150">Chloroplast</keyword>
<feature type="region of interest" description="Disordered" evidence="9">
    <location>
        <begin position="1103"/>
        <end position="1159"/>
    </location>
</feature>
<dbReference type="GO" id="GO:0040029">
    <property type="term" value="P:epigenetic regulation of gene expression"/>
    <property type="evidence" value="ECO:0007669"/>
    <property type="project" value="TreeGrafter"/>
</dbReference>
<evidence type="ECO:0000256" key="6">
    <source>
        <dbReference type="ARBA" id="ARBA00022679"/>
    </source>
</evidence>
<feature type="compositionally biased region" description="Low complexity" evidence="9">
    <location>
        <begin position="107"/>
        <end position="128"/>
    </location>
</feature>
<keyword evidence="4" id="KW-0489">Methyltransferase</keyword>
<evidence type="ECO:0000259" key="10">
    <source>
        <dbReference type="Pfam" id="PF07001"/>
    </source>
</evidence>
<protein>
    <recommendedName>
        <fullName evidence="14">Methyltransferase type 11 domain-containing protein</fullName>
    </recommendedName>
</protein>